<dbReference type="OrthoDB" id="7873635at2"/>
<gene>
    <name evidence="2" type="ORF">DF286_07255</name>
</gene>
<comment type="caution">
    <text evidence="2">The sequence shown here is derived from an EMBL/GenBank/DDBJ whole genome shotgun (WGS) entry which is preliminary data.</text>
</comment>
<feature type="compositionally biased region" description="Basic and acidic residues" evidence="1">
    <location>
        <begin position="61"/>
        <end position="74"/>
    </location>
</feature>
<name>A0A2U2J2W9_9SPHN</name>
<protein>
    <submittedName>
        <fullName evidence="2">Uncharacterized protein</fullName>
    </submittedName>
</protein>
<accession>A0A2U2J2W9</accession>
<dbReference type="AlphaFoldDB" id="A0A2U2J2W9"/>
<dbReference type="Proteomes" id="UP000245916">
    <property type="component" value="Unassembled WGS sequence"/>
</dbReference>
<feature type="region of interest" description="Disordered" evidence="1">
    <location>
        <begin position="32"/>
        <end position="97"/>
    </location>
</feature>
<evidence type="ECO:0000313" key="3">
    <source>
        <dbReference type="Proteomes" id="UP000245916"/>
    </source>
</evidence>
<evidence type="ECO:0000313" key="2">
    <source>
        <dbReference type="EMBL" id="PWG02680.1"/>
    </source>
</evidence>
<keyword evidence="3" id="KW-1185">Reference proteome</keyword>
<dbReference type="EMBL" id="QFFF01000001">
    <property type="protein sequence ID" value="PWG02680.1"/>
    <property type="molecule type" value="Genomic_DNA"/>
</dbReference>
<sequence>MVSWNRKTALATGFGAALAAAGGYVAARMIRHRNHRERPAPALTHGRPPGPVGDSGNVRPAGRETMRDPPRRWDEVDEASDESFPASDPPNLSKHVD</sequence>
<dbReference type="RefSeq" id="WP_109270820.1">
    <property type="nucleotide sequence ID" value="NZ_QFFF01000001.1"/>
</dbReference>
<evidence type="ECO:0000256" key="1">
    <source>
        <dbReference type="SAM" id="MobiDB-lite"/>
    </source>
</evidence>
<reference evidence="2 3" key="1">
    <citation type="submission" date="2018-05" db="EMBL/GenBank/DDBJ databases">
        <title>Genome of Sphingosinicella humi QZX222.</title>
        <authorList>
            <person name="Qiao Z."/>
            <person name="Wang G."/>
        </authorList>
    </citation>
    <scope>NUCLEOTIDE SEQUENCE [LARGE SCALE GENOMIC DNA]</scope>
    <source>
        <strain evidence="2 3">QZX222</strain>
    </source>
</reference>
<organism evidence="2 3">
    <name type="scientific">Allosphingosinicella humi</name>
    <dbReference type="NCBI Taxonomy" id="2068657"/>
    <lineage>
        <taxon>Bacteria</taxon>
        <taxon>Pseudomonadati</taxon>
        <taxon>Pseudomonadota</taxon>
        <taxon>Alphaproteobacteria</taxon>
        <taxon>Sphingomonadales</taxon>
        <taxon>Sphingomonadaceae</taxon>
        <taxon>Allosphingosinicella</taxon>
    </lineage>
</organism>
<proteinExistence type="predicted"/>